<sequence>MVHLATIPVTGTGINPARSFGAAVIYNKVEVDQNTHHAKLVNIPGSYTKPVENWSRKQEA</sequence>
<dbReference type="Pfam" id="PF00230">
    <property type="entry name" value="MIP"/>
    <property type="match status" value="1"/>
</dbReference>
<keyword evidence="4" id="KW-0472">Membrane</keyword>
<keyword evidence="2" id="KW-0812">Transmembrane</keyword>
<proteinExistence type="predicted"/>
<accession>A0A5D2DE89</accession>
<evidence type="ECO:0000313" key="6">
    <source>
        <dbReference type="Proteomes" id="UP000323506"/>
    </source>
</evidence>
<name>A0A5D2DE89_GOSDA</name>
<evidence type="ECO:0008006" key="7">
    <source>
        <dbReference type="Google" id="ProtNLM"/>
    </source>
</evidence>
<reference evidence="5 6" key="1">
    <citation type="submission" date="2019-06" db="EMBL/GenBank/DDBJ databases">
        <title>WGS assembly of Gossypium darwinii.</title>
        <authorList>
            <person name="Chen Z.J."/>
            <person name="Sreedasyam A."/>
            <person name="Ando A."/>
            <person name="Song Q."/>
            <person name="De L."/>
            <person name="Hulse-Kemp A."/>
            <person name="Ding M."/>
            <person name="Ye W."/>
            <person name="Kirkbride R."/>
            <person name="Jenkins J."/>
            <person name="Plott C."/>
            <person name="Lovell J."/>
            <person name="Lin Y.-M."/>
            <person name="Vaughn R."/>
            <person name="Liu B."/>
            <person name="Li W."/>
            <person name="Simpson S."/>
            <person name="Scheffler B."/>
            <person name="Saski C."/>
            <person name="Grover C."/>
            <person name="Hu G."/>
            <person name="Conover J."/>
            <person name="Carlson J."/>
            <person name="Shu S."/>
            <person name="Boston L."/>
            <person name="Williams M."/>
            <person name="Peterson D."/>
            <person name="Mcgee K."/>
            <person name="Jones D."/>
            <person name="Wendel J."/>
            <person name="Stelly D."/>
            <person name="Grimwood J."/>
            <person name="Schmutz J."/>
        </authorList>
    </citation>
    <scope>NUCLEOTIDE SEQUENCE [LARGE SCALE GENOMIC DNA]</scope>
    <source>
        <strain evidence="5">1808015.09</strain>
    </source>
</reference>
<dbReference type="Proteomes" id="UP000323506">
    <property type="component" value="Chromosome D02"/>
</dbReference>
<dbReference type="GO" id="GO:0015267">
    <property type="term" value="F:channel activity"/>
    <property type="evidence" value="ECO:0007669"/>
    <property type="project" value="InterPro"/>
</dbReference>
<evidence type="ECO:0000256" key="2">
    <source>
        <dbReference type="ARBA" id="ARBA00022692"/>
    </source>
</evidence>
<comment type="subcellular location">
    <subcellularLocation>
        <location evidence="1">Membrane</location>
        <topology evidence="1">Multi-pass membrane protein</topology>
    </subcellularLocation>
</comment>
<evidence type="ECO:0000256" key="4">
    <source>
        <dbReference type="ARBA" id="ARBA00023136"/>
    </source>
</evidence>
<evidence type="ECO:0000256" key="3">
    <source>
        <dbReference type="ARBA" id="ARBA00022989"/>
    </source>
</evidence>
<protein>
    <recommendedName>
        <fullName evidence="7">Aquaporin</fullName>
    </recommendedName>
</protein>
<dbReference type="InterPro" id="IPR023271">
    <property type="entry name" value="Aquaporin-like"/>
</dbReference>
<dbReference type="AlphaFoldDB" id="A0A5D2DE89"/>
<dbReference type="SUPFAM" id="SSF81338">
    <property type="entry name" value="Aquaporin-like"/>
    <property type="match status" value="1"/>
</dbReference>
<dbReference type="EMBL" id="CM017702">
    <property type="protein sequence ID" value="TYG79957.1"/>
    <property type="molecule type" value="Genomic_DNA"/>
</dbReference>
<dbReference type="Gene3D" id="1.20.1080.10">
    <property type="entry name" value="Glycerol uptake facilitator protein"/>
    <property type="match status" value="1"/>
</dbReference>
<keyword evidence="6" id="KW-1185">Reference proteome</keyword>
<evidence type="ECO:0000313" key="5">
    <source>
        <dbReference type="EMBL" id="TYG79957.1"/>
    </source>
</evidence>
<gene>
    <name evidence="5" type="ORF">ES288_D02G178600v1</name>
</gene>
<dbReference type="GO" id="GO:0016020">
    <property type="term" value="C:membrane"/>
    <property type="evidence" value="ECO:0007669"/>
    <property type="project" value="UniProtKB-SubCell"/>
</dbReference>
<dbReference type="InterPro" id="IPR034294">
    <property type="entry name" value="Aquaporin_transptr"/>
</dbReference>
<dbReference type="PANTHER" id="PTHR45687">
    <property type="entry name" value="AQUAPORIN OR AQUAGLYCEROPORIN RELATED"/>
    <property type="match status" value="1"/>
</dbReference>
<evidence type="ECO:0000256" key="1">
    <source>
        <dbReference type="ARBA" id="ARBA00004141"/>
    </source>
</evidence>
<keyword evidence="3" id="KW-1133">Transmembrane helix</keyword>
<dbReference type="InterPro" id="IPR000425">
    <property type="entry name" value="MIP"/>
</dbReference>
<organism evidence="5 6">
    <name type="scientific">Gossypium darwinii</name>
    <name type="common">Darwin's cotton</name>
    <name type="synonym">Gossypium barbadense var. darwinii</name>
    <dbReference type="NCBI Taxonomy" id="34276"/>
    <lineage>
        <taxon>Eukaryota</taxon>
        <taxon>Viridiplantae</taxon>
        <taxon>Streptophyta</taxon>
        <taxon>Embryophyta</taxon>
        <taxon>Tracheophyta</taxon>
        <taxon>Spermatophyta</taxon>
        <taxon>Magnoliopsida</taxon>
        <taxon>eudicotyledons</taxon>
        <taxon>Gunneridae</taxon>
        <taxon>Pentapetalae</taxon>
        <taxon>rosids</taxon>
        <taxon>malvids</taxon>
        <taxon>Malvales</taxon>
        <taxon>Malvaceae</taxon>
        <taxon>Malvoideae</taxon>
        <taxon>Gossypium</taxon>
    </lineage>
</organism>